<evidence type="ECO:0000256" key="5">
    <source>
        <dbReference type="SAM" id="Coils"/>
    </source>
</evidence>
<comment type="catalytic activity">
    <reaction evidence="1">
        <text>ATP + protein L-histidine = ADP + protein N-phospho-L-histidine.</text>
        <dbReference type="EC" id="2.7.13.3"/>
    </reaction>
</comment>
<evidence type="ECO:0000259" key="8">
    <source>
        <dbReference type="PROSITE" id="PS50112"/>
    </source>
</evidence>
<dbReference type="Pfam" id="PF08447">
    <property type="entry name" value="PAS_3"/>
    <property type="match status" value="1"/>
</dbReference>
<dbReference type="SUPFAM" id="SSF55874">
    <property type="entry name" value="ATPase domain of HSP90 chaperone/DNA topoisomerase II/histidine kinase"/>
    <property type="match status" value="1"/>
</dbReference>
<accession>A0ABW0JQK0</accession>
<dbReference type="InterPro" id="IPR035965">
    <property type="entry name" value="PAS-like_dom_sf"/>
</dbReference>
<organism evidence="10 11">
    <name type="scientific">Rhodanobacter umsongensis</name>
    <dbReference type="NCBI Taxonomy" id="633153"/>
    <lineage>
        <taxon>Bacteria</taxon>
        <taxon>Pseudomonadati</taxon>
        <taxon>Pseudomonadota</taxon>
        <taxon>Gammaproteobacteria</taxon>
        <taxon>Lysobacterales</taxon>
        <taxon>Rhodanobacteraceae</taxon>
        <taxon>Rhodanobacter</taxon>
    </lineage>
</organism>
<proteinExistence type="predicted"/>
<keyword evidence="11" id="KW-1185">Reference proteome</keyword>
<dbReference type="NCBIfam" id="TIGR00229">
    <property type="entry name" value="sensory_box"/>
    <property type="match status" value="2"/>
</dbReference>
<dbReference type="Gene3D" id="1.10.287.130">
    <property type="match status" value="1"/>
</dbReference>
<dbReference type="PROSITE" id="PS50112">
    <property type="entry name" value="PAS"/>
    <property type="match status" value="1"/>
</dbReference>
<comment type="caution">
    <text evidence="10">The sequence shown here is derived from an EMBL/GenBank/DDBJ whole genome shotgun (WGS) entry which is preliminary data.</text>
</comment>
<evidence type="ECO:0000256" key="3">
    <source>
        <dbReference type="ARBA" id="ARBA00022553"/>
    </source>
</evidence>
<dbReference type="Pfam" id="PF02518">
    <property type="entry name" value="HATPase_c"/>
    <property type="match status" value="1"/>
</dbReference>
<dbReference type="InterPro" id="IPR036097">
    <property type="entry name" value="HisK_dim/P_sf"/>
</dbReference>
<evidence type="ECO:0000313" key="10">
    <source>
        <dbReference type="EMBL" id="MFC5438347.1"/>
    </source>
</evidence>
<evidence type="ECO:0000313" key="11">
    <source>
        <dbReference type="Proteomes" id="UP001596013"/>
    </source>
</evidence>
<dbReference type="EMBL" id="JBHSMK010000011">
    <property type="protein sequence ID" value="MFC5438347.1"/>
    <property type="molecule type" value="Genomic_DNA"/>
</dbReference>
<feature type="domain" description="PAS" evidence="8">
    <location>
        <begin position="291"/>
        <end position="361"/>
    </location>
</feature>
<dbReference type="InterPro" id="IPR005467">
    <property type="entry name" value="His_kinase_dom"/>
</dbReference>
<dbReference type="RefSeq" id="WP_377306962.1">
    <property type="nucleotide sequence ID" value="NZ_JBHSMK010000011.1"/>
</dbReference>
<dbReference type="InterPro" id="IPR003661">
    <property type="entry name" value="HisK_dim/P_dom"/>
</dbReference>
<protein>
    <recommendedName>
        <fullName evidence="2">histidine kinase</fullName>
        <ecNumber evidence="2">2.7.13.3</ecNumber>
    </recommendedName>
</protein>
<dbReference type="SUPFAM" id="SSF47384">
    <property type="entry name" value="Homodimeric domain of signal transducing histidine kinase"/>
    <property type="match status" value="1"/>
</dbReference>
<dbReference type="EC" id="2.7.13.3" evidence="2"/>
<dbReference type="SMART" id="SM00387">
    <property type="entry name" value="HATPase_c"/>
    <property type="match status" value="1"/>
</dbReference>
<dbReference type="PROSITE" id="PS50110">
    <property type="entry name" value="RESPONSE_REGULATORY"/>
    <property type="match status" value="1"/>
</dbReference>
<dbReference type="InterPro" id="IPR036890">
    <property type="entry name" value="HATPase_C_sf"/>
</dbReference>
<evidence type="ECO:0000259" key="7">
    <source>
        <dbReference type="PROSITE" id="PS50110"/>
    </source>
</evidence>
<evidence type="ECO:0000259" key="9">
    <source>
        <dbReference type="PROSITE" id="PS50113"/>
    </source>
</evidence>
<name>A0ABW0JQK0_9GAMM</name>
<feature type="domain" description="Response regulatory" evidence="7">
    <location>
        <begin position="693"/>
        <end position="808"/>
    </location>
</feature>
<dbReference type="InterPro" id="IPR000014">
    <property type="entry name" value="PAS"/>
</dbReference>
<keyword evidence="5" id="KW-0175">Coiled coil</keyword>
<dbReference type="PANTHER" id="PTHR43065:SF42">
    <property type="entry name" value="TWO-COMPONENT SENSOR PPRA"/>
    <property type="match status" value="1"/>
</dbReference>
<dbReference type="Pfam" id="PF08448">
    <property type="entry name" value="PAS_4"/>
    <property type="match status" value="2"/>
</dbReference>
<dbReference type="Gene3D" id="3.40.50.2300">
    <property type="match status" value="1"/>
</dbReference>
<dbReference type="SMART" id="SM00091">
    <property type="entry name" value="PAS"/>
    <property type="match status" value="2"/>
</dbReference>
<feature type="coiled-coil region" evidence="5">
    <location>
        <begin position="411"/>
        <end position="438"/>
    </location>
</feature>
<dbReference type="InterPro" id="IPR011006">
    <property type="entry name" value="CheY-like_superfamily"/>
</dbReference>
<dbReference type="SMART" id="SM00388">
    <property type="entry name" value="HisKA"/>
    <property type="match status" value="1"/>
</dbReference>
<reference evidence="11" key="1">
    <citation type="journal article" date="2019" name="Int. J. Syst. Evol. Microbiol.">
        <title>The Global Catalogue of Microorganisms (GCM) 10K type strain sequencing project: providing services to taxonomists for standard genome sequencing and annotation.</title>
        <authorList>
            <consortium name="The Broad Institute Genomics Platform"/>
            <consortium name="The Broad Institute Genome Sequencing Center for Infectious Disease"/>
            <person name="Wu L."/>
            <person name="Ma J."/>
        </authorList>
    </citation>
    <scope>NUCLEOTIDE SEQUENCE [LARGE SCALE GENOMIC DNA]</scope>
    <source>
        <strain evidence="11">JCM 17130</strain>
    </source>
</reference>
<dbReference type="SMART" id="SM00086">
    <property type="entry name" value="PAC"/>
    <property type="match status" value="1"/>
</dbReference>
<dbReference type="InterPro" id="IPR001789">
    <property type="entry name" value="Sig_transdc_resp-reg_receiver"/>
</dbReference>
<dbReference type="PRINTS" id="PR00344">
    <property type="entry name" value="BCTRLSENSOR"/>
</dbReference>
<dbReference type="SUPFAM" id="SSF52172">
    <property type="entry name" value="CheY-like"/>
    <property type="match status" value="1"/>
</dbReference>
<evidence type="ECO:0000256" key="4">
    <source>
        <dbReference type="PROSITE-ProRule" id="PRU00169"/>
    </source>
</evidence>
<dbReference type="Pfam" id="PF00072">
    <property type="entry name" value="Response_reg"/>
    <property type="match status" value="1"/>
</dbReference>
<dbReference type="PROSITE" id="PS50109">
    <property type="entry name" value="HIS_KIN"/>
    <property type="match status" value="1"/>
</dbReference>
<dbReference type="InterPro" id="IPR004358">
    <property type="entry name" value="Sig_transdc_His_kin-like_C"/>
</dbReference>
<dbReference type="SMART" id="SM00448">
    <property type="entry name" value="REC"/>
    <property type="match status" value="1"/>
</dbReference>
<sequence>MKTGFLDDGGKTGALLRSHPWTRSGLGPIEQWPDSLRTVVSLMLDSPCPTFLLWGEQRICLYNDGYIPLLGKRHPAALAAPFRQTWPEIWDELSPLIDRAYAGTSTFLEDLPLLVERNGFREQVYFTFSYSPLREPQGGVAGLFCTCTETTGRRQAEAALRYNEARWRSLFEHMQEGFFVAEALRDAQGTIVDFRLVEANPAFEAQRGFEPGTAPGRSIREMLPPVPVALLHAYAEVLESGQPRQFEIDLGPANGRWYEVRARPAEYADRVAVMFLDITARKKAEVALRRSEVQFRRLAQAMPDQAWTARPDGALDWFNDRVYDYTGRTVGDLQGDRWRSIVHADDRPAAEASWARAVVSEAPYQAEFRLRRADGAYRWHIARALPILAEDGSIDRWIGTNTDIETQKRAAELLELRIAQRSRELEKANEELRQSQKMEAVGQLTGGIAHDFNNLLTGVIIGLELMQARLTQGRRDEAERCAGMAMQSAQRAAALTHRLLAFSRRQPLEPRAVCVNELIRSMKELIGRTIGPSIQLDMCECAGLWTTHCDLNQLENTLLNLVINARDAMPDGGRLTIAACNREVGAETLAQHGAGPGEYVCLTVSDDGVGMTPETAARVFEPFYTTKPIGRGTGLGLSMVYGFARQSGGYVQLDSQLGVGTDVSVYLPRYHGAVEESPSYKAQAPLPRAASRTVLVVDDEPQVRELIAALLRDLGHRCLQAADGPDGLEVICSPAHVVDLLITDVGLPGLSGRQLAARARELQPGLKVLFITGYADDAIFDVDAASGVELLNKPFTTAELAARVRRLTAAVETAGTHNG</sequence>
<dbReference type="InterPro" id="IPR001610">
    <property type="entry name" value="PAC"/>
</dbReference>
<evidence type="ECO:0000256" key="2">
    <source>
        <dbReference type="ARBA" id="ARBA00012438"/>
    </source>
</evidence>
<dbReference type="CDD" id="cd00130">
    <property type="entry name" value="PAS"/>
    <property type="match status" value="2"/>
</dbReference>
<dbReference type="Pfam" id="PF00512">
    <property type="entry name" value="HisKA"/>
    <property type="match status" value="1"/>
</dbReference>
<evidence type="ECO:0000256" key="1">
    <source>
        <dbReference type="ARBA" id="ARBA00000085"/>
    </source>
</evidence>
<dbReference type="Proteomes" id="UP001596013">
    <property type="component" value="Unassembled WGS sequence"/>
</dbReference>
<dbReference type="PROSITE" id="PS50113">
    <property type="entry name" value="PAC"/>
    <property type="match status" value="1"/>
</dbReference>
<dbReference type="Gene3D" id="3.30.450.20">
    <property type="entry name" value="PAS domain"/>
    <property type="match status" value="3"/>
</dbReference>
<dbReference type="InterPro" id="IPR003594">
    <property type="entry name" value="HATPase_dom"/>
</dbReference>
<dbReference type="SUPFAM" id="SSF55785">
    <property type="entry name" value="PYP-like sensor domain (PAS domain)"/>
    <property type="match status" value="3"/>
</dbReference>
<dbReference type="CDD" id="cd00082">
    <property type="entry name" value="HisKA"/>
    <property type="match status" value="1"/>
</dbReference>
<feature type="domain" description="PAC" evidence="9">
    <location>
        <begin position="364"/>
        <end position="416"/>
    </location>
</feature>
<dbReference type="PANTHER" id="PTHR43065">
    <property type="entry name" value="SENSOR HISTIDINE KINASE"/>
    <property type="match status" value="1"/>
</dbReference>
<evidence type="ECO:0000259" key="6">
    <source>
        <dbReference type="PROSITE" id="PS50109"/>
    </source>
</evidence>
<dbReference type="InterPro" id="IPR000700">
    <property type="entry name" value="PAS-assoc_C"/>
</dbReference>
<dbReference type="InterPro" id="IPR013656">
    <property type="entry name" value="PAS_4"/>
</dbReference>
<gene>
    <name evidence="10" type="ORF">ACFPME_17435</name>
</gene>
<keyword evidence="3 4" id="KW-0597">Phosphoprotein</keyword>
<dbReference type="InterPro" id="IPR013655">
    <property type="entry name" value="PAS_fold_3"/>
</dbReference>
<feature type="domain" description="Histidine kinase" evidence="6">
    <location>
        <begin position="447"/>
        <end position="671"/>
    </location>
</feature>
<feature type="modified residue" description="4-aspartylphosphate" evidence="4">
    <location>
        <position position="744"/>
    </location>
</feature>
<dbReference type="Gene3D" id="3.30.565.10">
    <property type="entry name" value="Histidine kinase-like ATPase, C-terminal domain"/>
    <property type="match status" value="1"/>
</dbReference>